<reference evidence="1" key="1">
    <citation type="submission" date="2019-08" db="EMBL/GenBank/DDBJ databases">
        <authorList>
            <person name="Kucharzyk K."/>
            <person name="Murdoch R.W."/>
            <person name="Higgins S."/>
            <person name="Loffler F."/>
        </authorList>
    </citation>
    <scope>NUCLEOTIDE SEQUENCE</scope>
</reference>
<accession>A0A645AF39</accession>
<proteinExistence type="predicted"/>
<evidence type="ECO:0000313" key="1">
    <source>
        <dbReference type="EMBL" id="MPM51637.1"/>
    </source>
</evidence>
<dbReference type="EMBL" id="VSSQ01013505">
    <property type="protein sequence ID" value="MPM51637.1"/>
    <property type="molecule type" value="Genomic_DNA"/>
</dbReference>
<evidence type="ECO:0008006" key="2">
    <source>
        <dbReference type="Google" id="ProtNLM"/>
    </source>
</evidence>
<gene>
    <name evidence="1" type="ORF">SDC9_98388</name>
</gene>
<sequence>MKNVYDQVRVFYEEDADWGIAVKKEWVEGFLRQKAWQGANDIELQILWRNIEMFLLYLAYAGISDLDEVTITEHSTGVEWLADNMPDFDKNVSNVRQYFDVLIQFHKYLQNKKAIFDSEVIEDAAKVIAGDNKLNLTAATSISDTASLFDDDVDNALSKMPSVRTEEISEKITGAVERLMVKLGSYFHQENFNDDFDRALYLYTGPFEGVPEDDHDDFWLGFWDYFLFDYHLLKTDVTPLSHFYLNASDKLTSDEREILKNLLNAKFSVFYISKVLNQDWVECTNLFTEATFQLPFPDFDYKTLKRLLFFGHIFSQGMVMINYVTSIEVSPKLRKRIKEEILRQQQLFIAGQPNDNLNDFFARHAQAVRHSIDVLVTLAKVNVINPEYLERSYPVIMENSIPNNDVLILMDRVAADYRFSAYDARQMRKLWHDYCQVAKVIIRKPGTWAAALLYAYAQINNITHVVAEDLASDLGVSASSIRNNYHKLFDALKVQRFDARYISEEGFMYLIFLP</sequence>
<protein>
    <recommendedName>
        <fullName evidence="2">Core-binding (CB) domain-containing protein</fullName>
    </recommendedName>
</protein>
<organism evidence="1">
    <name type="scientific">bioreactor metagenome</name>
    <dbReference type="NCBI Taxonomy" id="1076179"/>
    <lineage>
        <taxon>unclassified sequences</taxon>
        <taxon>metagenomes</taxon>
        <taxon>ecological metagenomes</taxon>
    </lineage>
</organism>
<dbReference type="AlphaFoldDB" id="A0A645AF39"/>
<comment type="caution">
    <text evidence="1">The sequence shown here is derived from an EMBL/GenBank/DDBJ whole genome shotgun (WGS) entry which is preliminary data.</text>
</comment>
<name>A0A645AF39_9ZZZZ</name>